<evidence type="ECO:0000256" key="1">
    <source>
        <dbReference type="SAM" id="MobiDB-lite"/>
    </source>
</evidence>
<dbReference type="EMBL" id="PKPP01003083">
    <property type="protein sequence ID" value="PWA71439.1"/>
    <property type="molecule type" value="Genomic_DNA"/>
</dbReference>
<accession>A0A2U1ND44</accession>
<gene>
    <name evidence="2" type="ORF">CTI12_AA150420</name>
</gene>
<comment type="caution">
    <text evidence="2">The sequence shown here is derived from an EMBL/GenBank/DDBJ whole genome shotgun (WGS) entry which is preliminary data.</text>
</comment>
<protein>
    <submittedName>
        <fullName evidence="2">Uncharacterized protein</fullName>
    </submittedName>
</protein>
<feature type="region of interest" description="Disordered" evidence="1">
    <location>
        <begin position="117"/>
        <end position="137"/>
    </location>
</feature>
<dbReference type="AlphaFoldDB" id="A0A2U1ND44"/>
<sequence>MMNFVRKLFSTLVGGEDDNSGDSTSGYNGVIVVSTDGGDDVGNDIGIVGDEKDNGDREFGFIVDDQETSSASANIDNQESEHIFSGDVVQDWLDGGLDTEHKVVENRVDEHLRIDDPLELETDYDEDNSDNNEDNELDQNIMVGVENEMDEPDVKVHLFGLKHNNQEFTNTGVTIMVPEHIVRV</sequence>
<organism evidence="2 3">
    <name type="scientific">Artemisia annua</name>
    <name type="common">Sweet wormwood</name>
    <dbReference type="NCBI Taxonomy" id="35608"/>
    <lineage>
        <taxon>Eukaryota</taxon>
        <taxon>Viridiplantae</taxon>
        <taxon>Streptophyta</taxon>
        <taxon>Embryophyta</taxon>
        <taxon>Tracheophyta</taxon>
        <taxon>Spermatophyta</taxon>
        <taxon>Magnoliopsida</taxon>
        <taxon>eudicotyledons</taxon>
        <taxon>Gunneridae</taxon>
        <taxon>Pentapetalae</taxon>
        <taxon>asterids</taxon>
        <taxon>campanulids</taxon>
        <taxon>Asterales</taxon>
        <taxon>Asteraceae</taxon>
        <taxon>Asteroideae</taxon>
        <taxon>Anthemideae</taxon>
        <taxon>Artemisiinae</taxon>
        <taxon>Artemisia</taxon>
    </lineage>
</organism>
<dbReference type="Proteomes" id="UP000245207">
    <property type="component" value="Unassembled WGS sequence"/>
</dbReference>
<evidence type="ECO:0000313" key="2">
    <source>
        <dbReference type="EMBL" id="PWA71439.1"/>
    </source>
</evidence>
<reference evidence="2 3" key="1">
    <citation type="journal article" date="2018" name="Mol. Plant">
        <title>The genome of Artemisia annua provides insight into the evolution of Asteraceae family and artemisinin biosynthesis.</title>
        <authorList>
            <person name="Shen Q."/>
            <person name="Zhang L."/>
            <person name="Liao Z."/>
            <person name="Wang S."/>
            <person name="Yan T."/>
            <person name="Shi P."/>
            <person name="Liu M."/>
            <person name="Fu X."/>
            <person name="Pan Q."/>
            <person name="Wang Y."/>
            <person name="Lv Z."/>
            <person name="Lu X."/>
            <person name="Zhang F."/>
            <person name="Jiang W."/>
            <person name="Ma Y."/>
            <person name="Chen M."/>
            <person name="Hao X."/>
            <person name="Li L."/>
            <person name="Tang Y."/>
            <person name="Lv G."/>
            <person name="Zhou Y."/>
            <person name="Sun X."/>
            <person name="Brodelius P.E."/>
            <person name="Rose J.K.C."/>
            <person name="Tang K."/>
        </authorList>
    </citation>
    <scope>NUCLEOTIDE SEQUENCE [LARGE SCALE GENOMIC DNA]</scope>
    <source>
        <strain evidence="3">cv. Huhao1</strain>
        <tissue evidence="2">Leaf</tissue>
    </source>
</reference>
<keyword evidence="3" id="KW-1185">Reference proteome</keyword>
<proteinExistence type="predicted"/>
<evidence type="ECO:0000313" key="3">
    <source>
        <dbReference type="Proteomes" id="UP000245207"/>
    </source>
</evidence>
<name>A0A2U1ND44_ARTAN</name>